<dbReference type="RefSeq" id="WP_173085573.1">
    <property type="nucleotide sequence ID" value="NZ_BAABJB010000074.1"/>
</dbReference>
<organism evidence="1 2">
    <name type="scientific">Phytohabitans rumicis</name>
    <dbReference type="NCBI Taxonomy" id="1076125"/>
    <lineage>
        <taxon>Bacteria</taxon>
        <taxon>Bacillati</taxon>
        <taxon>Actinomycetota</taxon>
        <taxon>Actinomycetes</taxon>
        <taxon>Micromonosporales</taxon>
        <taxon>Micromonosporaceae</taxon>
    </lineage>
</organism>
<dbReference type="AlphaFoldDB" id="A0A6V8LPD5"/>
<dbReference type="Gene3D" id="3.30.497.10">
    <property type="entry name" value="Antithrombin, subunit I, domain 2"/>
    <property type="match status" value="1"/>
</dbReference>
<dbReference type="SUPFAM" id="SSF56574">
    <property type="entry name" value="Serpins"/>
    <property type="match status" value="1"/>
</dbReference>
<comment type="caution">
    <text evidence="1">The sequence shown here is derived from an EMBL/GenBank/DDBJ whole genome shotgun (WGS) entry which is preliminary data.</text>
</comment>
<gene>
    <name evidence="1" type="ORF">Prum_097180</name>
</gene>
<reference evidence="1 2" key="1">
    <citation type="submission" date="2020-03" db="EMBL/GenBank/DDBJ databases">
        <title>Whole genome shotgun sequence of Phytohabitans rumicis NBRC 108638.</title>
        <authorList>
            <person name="Komaki H."/>
            <person name="Tamura T."/>
        </authorList>
    </citation>
    <scope>NUCLEOTIDE SEQUENCE [LARGE SCALE GENOMIC DNA]</scope>
    <source>
        <strain evidence="1 2">NBRC 108638</strain>
    </source>
</reference>
<dbReference type="InterPro" id="IPR036186">
    <property type="entry name" value="Serpin_sf"/>
</dbReference>
<name>A0A6V8LPD5_9ACTN</name>
<dbReference type="Proteomes" id="UP000482960">
    <property type="component" value="Unassembled WGS sequence"/>
</dbReference>
<dbReference type="InterPro" id="IPR042178">
    <property type="entry name" value="Serpin_sf_1"/>
</dbReference>
<evidence type="ECO:0000313" key="1">
    <source>
        <dbReference type="EMBL" id="GFJ96076.1"/>
    </source>
</evidence>
<dbReference type="EMBL" id="BLPG01000002">
    <property type="protein sequence ID" value="GFJ96076.1"/>
    <property type="molecule type" value="Genomic_DNA"/>
</dbReference>
<sequence length="401" mass="41640">MTADLLARYAERFHAAVGGGHHVASPLGAWLLLALCAPAATGAARDELAEVLGTDPATAAATAGALLDHPHPLVAAASAVWHRPAAAGDGLAGWTATLPASTRTGPMPDQAQADAWAREHTFGLIERFPLAVTPEVVLLLASALATKVSWEVPFEVAPAAALGPGSPWAGRLTRVLRTPEQGHWTYVAATKRAGDVIVHVASADPVWSEFTYLGGLHVVSVAAAPDVAPADVLAAAYEIAPIANDQRRAGRRSLYDLPLGDGPLWTIRDEQLVSRDAERCTAVLPSWSAGGEHDLRAPGLGFATAGRVVADMLGLPSLGFEARQAAVAAYSRYGFEAAAVTGFASVTSAPSLRAVRVAELRFGHPYAVVAVATQRDDGPWGGVPVFSAWVSEPDDVPESPA</sequence>
<proteinExistence type="predicted"/>
<keyword evidence="2" id="KW-1185">Reference proteome</keyword>
<accession>A0A6V8LPD5</accession>
<evidence type="ECO:0000313" key="2">
    <source>
        <dbReference type="Proteomes" id="UP000482960"/>
    </source>
</evidence>
<reference evidence="1 2" key="2">
    <citation type="submission" date="2020-03" db="EMBL/GenBank/DDBJ databases">
        <authorList>
            <person name="Ichikawa N."/>
            <person name="Kimura A."/>
            <person name="Kitahashi Y."/>
            <person name="Uohara A."/>
        </authorList>
    </citation>
    <scope>NUCLEOTIDE SEQUENCE [LARGE SCALE GENOMIC DNA]</scope>
    <source>
        <strain evidence="1 2">NBRC 108638</strain>
    </source>
</reference>
<protein>
    <submittedName>
        <fullName evidence="1">Uncharacterized protein</fullName>
    </submittedName>
</protein>